<dbReference type="PROSITE" id="PS00330">
    <property type="entry name" value="HEMOLYSIN_CALCIUM"/>
    <property type="match status" value="1"/>
</dbReference>
<dbReference type="GO" id="GO:0008237">
    <property type="term" value="F:metallopeptidase activity"/>
    <property type="evidence" value="ECO:0007669"/>
    <property type="project" value="InterPro"/>
</dbReference>
<organism evidence="3 4">
    <name type="scientific">Siccirubricoccus deserti</name>
    <dbReference type="NCBI Taxonomy" id="2013562"/>
    <lineage>
        <taxon>Bacteria</taxon>
        <taxon>Pseudomonadati</taxon>
        <taxon>Pseudomonadota</taxon>
        <taxon>Alphaproteobacteria</taxon>
        <taxon>Acetobacterales</taxon>
        <taxon>Roseomonadaceae</taxon>
        <taxon>Siccirubricoccus</taxon>
    </lineage>
</organism>
<name>A0A9X0R2S9_9PROT</name>
<dbReference type="PANTHER" id="PTHR38340:SF1">
    <property type="entry name" value="S-LAYER PROTEIN"/>
    <property type="match status" value="1"/>
</dbReference>
<dbReference type="SUPFAM" id="SSF55486">
    <property type="entry name" value="Metalloproteases ('zincins'), catalytic domain"/>
    <property type="match status" value="1"/>
</dbReference>
<dbReference type="Gene3D" id="2.150.10.10">
    <property type="entry name" value="Serralysin-like metalloprotease, C-terminal"/>
    <property type="match status" value="1"/>
</dbReference>
<keyword evidence="4" id="KW-1185">Reference proteome</keyword>
<keyword evidence="2" id="KW-0964">Secreted</keyword>
<sequence length="524" mass="52002">MPDSSPAVPLLPAGAAGWRGGGPRLLTFSFATDGLDPLGNALPADAWAAFTMAQQASVRLALAAWAAVCGVSFLEVPDLPGGAGIDLRFRMESMSLGVAGTGWGPDDPVLAGDIGLNLTLFRTASLAPSVTRIDFATLLHEIGHSLGLGHPEAGISRDVTVMSSIGGTLGQPTAPRAPDAAAAQALYGTEAAEQALGLVWAWDAALGAVRGSGTAGADALVGTDLADLLTGGAGGDRLSGQAGNDTLVGGAGDDWLEAGAGLDTLRFGLSRAAVALDLAGGTTVSTEGIDHFSGFEVFEFIDGRLVIDAEDAAAQVVRLYRAAFGAAPDAASLAQAVEQLVAGVPVAAVAAGILGSTAFATAFGPLNDTGFAALIAAHLAAPDLGFDIAEALALGQSRAAALAEAAEGLAARRATAAALAEGIWVPAAPEVHTMALGLASDWSETPGLGGDAVVVAESLLAEAGDELAALPRAVRAALHHAAWAAENLPWGTALAGLPPATLLAGLLDEAAGGTPWEAAQMLIG</sequence>
<dbReference type="Proteomes" id="UP000600101">
    <property type="component" value="Unassembled WGS sequence"/>
</dbReference>
<dbReference type="PANTHER" id="PTHR38340">
    <property type="entry name" value="S-LAYER PROTEIN"/>
    <property type="match status" value="1"/>
</dbReference>
<dbReference type="PRINTS" id="PR00313">
    <property type="entry name" value="CABNDNGRPT"/>
</dbReference>
<proteinExistence type="predicted"/>
<dbReference type="Gene3D" id="3.40.390.10">
    <property type="entry name" value="Collagenase (Catalytic Domain)"/>
    <property type="match status" value="1"/>
</dbReference>
<comment type="caution">
    <text evidence="3">The sequence shown here is derived from an EMBL/GenBank/DDBJ whole genome shotgun (WGS) entry which is preliminary data.</text>
</comment>
<evidence type="ECO:0008006" key="5">
    <source>
        <dbReference type="Google" id="ProtNLM"/>
    </source>
</evidence>
<comment type="subcellular location">
    <subcellularLocation>
        <location evidence="1">Secreted</location>
    </subcellularLocation>
</comment>
<dbReference type="InterPro" id="IPR011049">
    <property type="entry name" value="Serralysin-like_metalloprot_C"/>
</dbReference>
<dbReference type="Pfam" id="PF00353">
    <property type="entry name" value="HemolysinCabind"/>
    <property type="match status" value="1"/>
</dbReference>
<evidence type="ECO:0000256" key="2">
    <source>
        <dbReference type="ARBA" id="ARBA00022525"/>
    </source>
</evidence>
<dbReference type="GO" id="GO:0005576">
    <property type="term" value="C:extracellular region"/>
    <property type="evidence" value="ECO:0007669"/>
    <property type="project" value="UniProtKB-SubCell"/>
</dbReference>
<evidence type="ECO:0000313" key="3">
    <source>
        <dbReference type="EMBL" id="MBC4018439.1"/>
    </source>
</evidence>
<dbReference type="InterPro" id="IPR050557">
    <property type="entry name" value="RTX_toxin/Mannuronan_C5-epim"/>
</dbReference>
<gene>
    <name evidence="3" type="ORF">H7965_24490</name>
</gene>
<protein>
    <recommendedName>
        <fullName evidence="5">Matrixin family metalloprotease</fullName>
    </recommendedName>
</protein>
<reference evidence="3" key="1">
    <citation type="submission" date="2020-08" db="EMBL/GenBank/DDBJ databases">
        <authorList>
            <person name="Hu Y."/>
            <person name="Nguyen S.V."/>
            <person name="Li F."/>
            <person name="Fanning S."/>
        </authorList>
    </citation>
    <scope>NUCLEOTIDE SEQUENCE</scope>
    <source>
        <strain evidence="3">SYSU D8009</strain>
    </source>
</reference>
<dbReference type="SUPFAM" id="SSF51120">
    <property type="entry name" value="beta-Roll"/>
    <property type="match status" value="1"/>
</dbReference>
<dbReference type="InterPro" id="IPR001343">
    <property type="entry name" value="Hemolysn_Ca-bd"/>
</dbReference>
<dbReference type="RefSeq" id="WP_186773191.1">
    <property type="nucleotide sequence ID" value="NZ_JACOMF010000055.1"/>
</dbReference>
<dbReference type="EMBL" id="JACOMF010000055">
    <property type="protein sequence ID" value="MBC4018439.1"/>
    <property type="molecule type" value="Genomic_DNA"/>
</dbReference>
<evidence type="ECO:0000256" key="1">
    <source>
        <dbReference type="ARBA" id="ARBA00004613"/>
    </source>
</evidence>
<dbReference type="InterPro" id="IPR018511">
    <property type="entry name" value="Hemolysin-typ_Ca-bd_CS"/>
</dbReference>
<dbReference type="AlphaFoldDB" id="A0A9X0R2S9"/>
<dbReference type="InterPro" id="IPR024079">
    <property type="entry name" value="MetalloPept_cat_dom_sf"/>
</dbReference>
<accession>A0A9X0R2S9</accession>
<evidence type="ECO:0000313" key="4">
    <source>
        <dbReference type="Proteomes" id="UP000600101"/>
    </source>
</evidence>
<dbReference type="GO" id="GO:0005509">
    <property type="term" value="F:calcium ion binding"/>
    <property type="evidence" value="ECO:0007669"/>
    <property type="project" value="InterPro"/>
</dbReference>